<dbReference type="InterPro" id="IPR048053">
    <property type="entry name" value="Cyclin-Q_second_cyclin_box"/>
</dbReference>
<evidence type="ECO:0000256" key="1">
    <source>
        <dbReference type="ARBA" id="ARBA00010390"/>
    </source>
</evidence>
<dbReference type="PIRSF" id="PIRSF028758">
    <property type="entry name" value="Cyclin, C/H/G types"/>
    <property type="match status" value="1"/>
</dbReference>
<reference evidence="7 8" key="1">
    <citation type="submission" date="2024-02" db="EMBL/GenBank/DDBJ databases">
        <title>Chromosome-scale genome assembly of the rough periwinkle Littorina saxatilis.</title>
        <authorList>
            <person name="De Jode A."/>
            <person name="Faria R."/>
            <person name="Formenti G."/>
            <person name="Sims Y."/>
            <person name="Smith T.P."/>
            <person name="Tracey A."/>
            <person name="Wood J.M.D."/>
            <person name="Zagrodzka Z.B."/>
            <person name="Johannesson K."/>
            <person name="Butlin R.K."/>
            <person name="Leder E.H."/>
        </authorList>
    </citation>
    <scope>NUCLEOTIDE SEQUENCE [LARGE SCALE GENOMIC DNA]</scope>
    <source>
        <strain evidence="7">Snail1</strain>
        <tissue evidence="7">Muscle</tissue>
    </source>
</reference>
<dbReference type="FunFam" id="1.10.472.10:FF:000042">
    <property type="entry name" value="FAM58A isoform 1"/>
    <property type="match status" value="1"/>
</dbReference>
<evidence type="ECO:0000256" key="3">
    <source>
        <dbReference type="ARBA" id="ARBA00023127"/>
    </source>
</evidence>
<dbReference type="InterPro" id="IPR006671">
    <property type="entry name" value="Cyclin_N"/>
</dbReference>
<dbReference type="PROSITE" id="PS51257">
    <property type="entry name" value="PROKAR_LIPOPROTEIN"/>
    <property type="match status" value="1"/>
</dbReference>
<dbReference type="InterPro" id="IPR013763">
    <property type="entry name" value="Cyclin-like_dom"/>
</dbReference>
<feature type="domain" description="Cyclin-like" evidence="6">
    <location>
        <begin position="14"/>
        <end position="112"/>
    </location>
</feature>
<keyword evidence="8" id="KW-1185">Reference proteome</keyword>
<dbReference type="Gene3D" id="1.10.472.10">
    <property type="entry name" value="Cyclin-like"/>
    <property type="match status" value="2"/>
</dbReference>
<organism evidence="7 8">
    <name type="scientific">Littorina saxatilis</name>
    <dbReference type="NCBI Taxonomy" id="31220"/>
    <lineage>
        <taxon>Eukaryota</taxon>
        <taxon>Metazoa</taxon>
        <taxon>Spiralia</taxon>
        <taxon>Lophotrochozoa</taxon>
        <taxon>Mollusca</taxon>
        <taxon>Gastropoda</taxon>
        <taxon>Caenogastropoda</taxon>
        <taxon>Littorinimorpha</taxon>
        <taxon>Littorinoidea</taxon>
        <taxon>Littorinidae</taxon>
        <taxon>Littorina</taxon>
    </lineage>
</organism>
<dbReference type="GO" id="GO:0006357">
    <property type="term" value="P:regulation of transcription by RNA polymerase II"/>
    <property type="evidence" value="ECO:0007669"/>
    <property type="project" value="InterPro"/>
</dbReference>
<gene>
    <name evidence="7" type="ORF">V1264_020362</name>
</gene>
<dbReference type="CDD" id="cd20535">
    <property type="entry name" value="CYCLIN_CCNM_CCNQ_rpt2"/>
    <property type="match status" value="1"/>
</dbReference>
<evidence type="ECO:0000256" key="4">
    <source>
        <dbReference type="ARBA" id="ARBA00032419"/>
    </source>
</evidence>
<dbReference type="InterPro" id="IPR036915">
    <property type="entry name" value="Cyclin-like_sf"/>
</dbReference>
<dbReference type="EMBL" id="JBAMIC010000010">
    <property type="protein sequence ID" value="KAK7102081.1"/>
    <property type="molecule type" value="Genomic_DNA"/>
</dbReference>
<dbReference type="CDD" id="cd20534">
    <property type="entry name" value="CYCLIN_CCNM_CCNQ_rpt1"/>
    <property type="match status" value="1"/>
</dbReference>
<keyword evidence="3 5" id="KW-0195">Cyclin</keyword>
<dbReference type="AlphaFoldDB" id="A0AAN9BBK6"/>
<sequence length="229" mass="26592">MGESEPRVHFRVIRFMHEAGLRLHVGSIPMATACVVYHKFFCDYSINDYDPYLIGSTALYLAGKVEEQHLKLRDIVNVCYKTLHRRKPALEIGETFNALHESIPSCELLISRCLRFKVVFVHPHKHLLHYLKSLESWFPRDEWAGVPIASTAWSLLKDSYHSRVCLKYPPQHLAVAVIYLALLSYGREVPYNKYADTPWWKAFCDDITLPIIHTIIKDITTTYEMEITV</sequence>
<dbReference type="Proteomes" id="UP001374579">
    <property type="component" value="Unassembled WGS sequence"/>
</dbReference>
<evidence type="ECO:0000259" key="6">
    <source>
        <dbReference type="SMART" id="SM00385"/>
    </source>
</evidence>
<dbReference type="PANTHER" id="PTHR10026">
    <property type="entry name" value="CYCLIN"/>
    <property type="match status" value="1"/>
</dbReference>
<evidence type="ECO:0000256" key="5">
    <source>
        <dbReference type="RuleBase" id="RU000383"/>
    </source>
</evidence>
<dbReference type="Pfam" id="PF00134">
    <property type="entry name" value="Cyclin_N"/>
    <property type="match status" value="1"/>
</dbReference>
<evidence type="ECO:0000313" key="8">
    <source>
        <dbReference type="Proteomes" id="UP001374579"/>
    </source>
</evidence>
<evidence type="ECO:0000256" key="2">
    <source>
        <dbReference type="ARBA" id="ARBA00019501"/>
    </source>
</evidence>
<comment type="caution">
    <text evidence="7">The sequence shown here is derived from an EMBL/GenBank/DDBJ whole genome shotgun (WGS) entry which is preliminary data.</text>
</comment>
<feature type="domain" description="Cyclin-like" evidence="6">
    <location>
        <begin position="125"/>
        <end position="217"/>
    </location>
</feature>
<proteinExistence type="inferred from homology"/>
<name>A0AAN9BBK6_9CAEN</name>
<protein>
    <recommendedName>
        <fullName evidence="2">Cyclin-Q</fullName>
    </recommendedName>
    <alternativeName>
        <fullName evidence="4">Cyclin-related protein FAM58A</fullName>
    </alternativeName>
</protein>
<dbReference type="InterPro" id="IPR043198">
    <property type="entry name" value="Cyclin/Ssn8"/>
</dbReference>
<dbReference type="GO" id="GO:0016538">
    <property type="term" value="F:cyclin-dependent protein serine/threonine kinase regulator activity"/>
    <property type="evidence" value="ECO:0007669"/>
    <property type="project" value="InterPro"/>
</dbReference>
<dbReference type="InterPro" id="IPR048055">
    <property type="entry name" value="Cyclin-Q_first_cyclin_box"/>
</dbReference>
<dbReference type="SUPFAM" id="SSF47954">
    <property type="entry name" value="Cyclin-like"/>
    <property type="match status" value="2"/>
</dbReference>
<accession>A0AAN9BBK6</accession>
<comment type="similarity">
    <text evidence="1">Belongs to the cyclin family. Cyclin-like FAM58 subfamily.</text>
</comment>
<dbReference type="SMART" id="SM00385">
    <property type="entry name" value="CYCLIN"/>
    <property type="match status" value="2"/>
</dbReference>
<evidence type="ECO:0000313" key="7">
    <source>
        <dbReference type="EMBL" id="KAK7102081.1"/>
    </source>
</evidence>